<dbReference type="InterPro" id="IPR041496">
    <property type="entry name" value="YitH/HolE_GNAT"/>
</dbReference>
<dbReference type="SUPFAM" id="SSF55729">
    <property type="entry name" value="Acyl-CoA N-acyltransferases (Nat)"/>
    <property type="match status" value="1"/>
</dbReference>
<keyword evidence="2" id="KW-0687">Ribonucleoprotein</keyword>
<dbReference type="Gene3D" id="3.40.630.90">
    <property type="match status" value="1"/>
</dbReference>
<dbReference type="EMBL" id="FQWD01000001">
    <property type="protein sequence ID" value="SHF85178.1"/>
    <property type="molecule type" value="Genomic_DNA"/>
</dbReference>
<sequence length="299" mass="32363">MSIRSMTEADLPVCLSFTQQVKWPHRSIDWQLHFELGHGSVIEANLDSDNAQSAPQIVGCILWWDYPALNNATGKASTTSDLGCATVGLVVVPDAMQGRGLGRTLMNTVMEQTGERNLQLVATVAGKRLYEQCGFTTRSTIYQVQGELTTQPDVSDEFEITDIDASSLSTVLELDNQAFQANRSALLQALVARGKCVIASQNGQPQGYAFIRESGRGETIGPVVASDADVAKALAAALLQQANGFVRFDLTEHASDLKSWLTDLGLQQVDEVSLMVKGEWLAEQAADYQVYSLASQAFG</sequence>
<dbReference type="PANTHER" id="PTHR47237:SF2">
    <property type="entry name" value="BLL4206 PROTEIN"/>
    <property type="match status" value="1"/>
</dbReference>
<proteinExistence type="predicted"/>
<dbReference type="GO" id="GO:0016747">
    <property type="term" value="F:acyltransferase activity, transferring groups other than amino-acyl groups"/>
    <property type="evidence" value="ECO:0007669"/>
    <property type="project" value="InterPro"/>
</dbReference>
<dbReference type="CDD" id="cd04301">
    <property type="entry name" value="NAT_SF"/>
    <property type="match status" value="1"/>
</dbReference>
<dbReference type="InterPro" id="IPR016181">
    <property type="entry name" value="Acyl_CoA_acyltransferase"/>
</dbReference>
<keyword evidence="2" id="KW-0689">Ribosomal protein</keyword>
<dbReference type="Gene3D" id="3.40.630.30">
    <property type="match status" value="1"/>
</dbReference>
<name>A0A1M5F1C0_9ALTE</name>
<dbReference type="AlphaFoldDB" id="A0A1M5F1C0"/>
<dbReference type="PROSITE" id="PS51186">
    <property type="entry name" value="GNAT"/>
    <property type="match status" value="1"/>
</dbReference>
<evidence type="ECO:0000313" key="3">
    <source>
        <dbReference type="Proteomes" id="UP000184520"/>
    </source>
</evidence>
<dbReference type="Pfam" id="PF13508">
    <property type="entry name" value="Acetyltransf_7"/>
    <property type="match status" value="1"/>
</dbReference>
<dbReference type="PANTHER" id="PTHR47237">
    <property type="entry name" value="SLL0310 PROTEIN"/>
    <property type="match status" value="1"/>
</dbReference>
<dbReference type="GO" id="GO:0005840">
    <property type="term" value="C:ribosome"/>
    <property type="evidence" value="ECO:0007669"/>
    <property type="project" value="UniProtKB-KW"/>
</dbReference>
<gene>
    <name evidence="2" type="ORF">SAMN05216361_0632</name>
</gene>
<dbReference type="InterPro" id="IPR000182">
    <property type="entry name" value="GNAT_dom"/>
</dbReference>
<protein>
    <submittedName>
        <fullName evidence="2">Ribosomal protein S18 acetylase RimI</fullName>
    </submittedName>
</protein>
<dbReference type="InterPro" id="IPR052729">
    <property type="entry name" value="Acyl/Acetyltrans_Enzymes"/>
</dbReference>
<dbReference type="Pfam" id="PF18014">
    <property type="entry name" value="Acetyltransf_18"/>
    <property type="match status" value="1"/>
</dbReference>
<organism evidence="2 3">
    <name type="scientific">Marisediminitalea aggregata</name>
    <dbReference type="NCBI Taxonomy" id="634436"/>
    <lineage>
        <taxon>Bacteria</taxon>
        <taxon>Pseudomonadati</taxon>
        <taxon>Pseudomonadota</taxon>
        <taxon>Gammaproteobacteria</taxon>
        <taxon>Alteromonadales</taxon>
        <taxon>Alteromonadaceae</taxon>
        <taxon>Marisediminitalea</taxon>
    </lineage>
</organism>
<keyword evidence="3" id="KW-1185">Reference proteome</keyword>
<dbReference type="STRING" id="634436.SAMN05216361_0632"/>
<feature type="domain" description="N-acetyltransferase" evidence="1">
    <location>
        <begin position="1"/>
        <end position="161"/>
    </location>
</feature>
<accession>A0A1M5F1C0</accession>
<evidence type="ECO:0000259" key="1">
    <source>
        <dbReference type="PROSITE" id="PS51186"/>
    </source>
</evidence>
<dbReference type="Proteomes" id="UP000184520">
    <property type="component" value="Unassembled WGS sequence"/>
</dbReference>
<evidence type="ECO:0000313" key="2">
    <source>
        <dbReference type="EMBL" id="SHF85178.1"/>
    </source>
</evidence>
<reference evidence="3" key="1">
    <citation type="submission" date="2016-11" db="EMBL/GenBank/DDBJ databases">
        <authorList>
            <person name="Varghese N."/>
            <person name="Submissions S."/>
        </authorList>
    </citation>
    <scope>NUCLEOTIDE SEQUENCE [LARGE SCALE GENOMIC DNA]</scope>
    <source>
        <strain evidence="3">CGMCC 1.8995</strain>
    </source>
</reference>